<dbReference type="CDD" id="cd02759">
    <property type="entry name" value="MopB_Acetylene-hydratase"/>
    <property type="match status" value="1"/>
</dbReference>
<dbReference type="Gene3D" id="3.40.228.10">
    <property type="entry name" value="Dimethylsulfoxide Reductase, domain 2"/>
    <property type="match status" value="1"/>
</dbReference>
<dbReference type="InterPro" id="IPR037949">
    <property type="entry name" value="MopB_CT_Acetylene-hydratase"/>
</dbReference>
<dbReference type="EMBL" id="CP155571">
    <property type="protein sequence ID" value="XFO73782.1"/>
    <property type="molecule type" value="Genomic_DNA"/>
</dbReference>
<proteinExistence type="inferred from homology"/>
<keyword evidence="6" id="KW-0456">Lyase</keyword>
<dbReference type="InterPro" id="IPR006963">
    <property type="entry name" value="Mopterin_OxRdtase_4Fe-4S_dom"/>
</dbReference>
<dbReference type="Gene3D" id="2.20.25.90">
    <property type="entry name" value="ADC-like domains"/>
    <property type="match status" value="1"/>
</dbReference>
<dbReference type="InterPro" id="IPR006656">
    <property type="entry name" value="Mopterin_OxRdtase"/>
</dbReference>
<dbReference type="InterPro" id="IPR009010">
    <property type="entry name" value="Asp_de-COase-like_dom_sf"/>
</dbReference>
<dbReference type="InterPro" id="IPR050612">
    <property type="entry name" value="Prok_Mopterin_Oxidored"/>
</dbReference>
<keyword evidence="7" id="KW-1185">Reference proteome</keyword>
<dbReference type="SMART" id="SM00926">
    <property type="entry name" value="Molybdop_Fe4S4"/>
    <property type="match status" value="1"/>
</dbReference>
<gene>
    <name evidence="6" type="ORF">SPACI_038890</name>
</gene>
<evidence type="ECO:0000313" key="7">
    <source>
        <dbReference type="Proteomes" id="UP000216052"/>
    </source>
</evidence>
<evidence type="ECO:0000256" key="2">
    <source>
        <dbReference type="ARBA" id="ARBA00022723"/>
    </source>
</evidence>
<dbReference type="Proteomes" id="UP000216052">
    <property type="component" value="Chromosome"/>
</dbReference>
<keyword evidence="4" id="KW-0411">Iron-sulfur</keyword>
<protein>
    <submittedName>
        <fullName evidence="6">Acetylene hydratase</fullName>
        <ecNumber evidence="6">4.2.1.112</ecNumber>
    </submittedName>
</protein>
<dbReference type="EC" id="4.2.1.112" evidence="6"/>
<sequence length="775" mass="88517">MAVVNTDVYKEEYQWQEGEYTVTRNTQWSAPGCHNGCGVLFYTKNGKVEKIEGDPNNPYNNGRLCMRCLNLKEALYHKDRLKWPLKRKGARGENKWERISWDEAFDYVAENVCKIQKEYGPEAIIGMEGTGRNVIWEVPYLTYGAFGSPNFTLGFLSGDSCYLPRTAANYVQNGGFNIVDCSQTHPLRYQNPEWKVPGCIVVWGNNPIISNGDNFLGHWIVDCMRLGTKLIVVDPSLTWLASRADVWLRVRPGTDAALAMAMINIIIQEKLYDKEFVEKWTFGFEELAERVKDWTSEKVAEITWIPQDLIVQAARLYATTKPAAIQWGLAVDQAVTGISCAHAISDLRALTGNIDVPGGDIMVHNAYHLDRHYNCGIEHLAPGMEEKRLGFDRSPMHQNHMDASAHGDSVLEAMESGKPYPVKMLWLQSTNPISCMASEAPRVYDAMKKMDFNVVVDVFMTPTAVAAADLVLPCSMSCERNGVRSWWTPIRAISKITQYEECKTDIEIILGVGKRLNPKAFPWETEEDMINWYMQTDGKCDFSFADLKNKVYDFDPYCYTYKKYEKGLLREDGQPGFETTTGKFEFKISLFEMWDLDALPWYKEPPESPVSTPEAFKEYPLVLTTGHRSWEFFHSEHRQLPTMREFHPNPLVDIHPETAAQLGVKEGDWVWIENMRGRCKQIVKYNETLHPKVVRAEHAWWFPEKDPAEPSLFGVFDSNINNLTQQCINGPTGYGSPYKNTICKIYKVTKDNEQVLPTKIITEQGGFGYVRNVQK</sequence>
<dbReference type="CDD" id="cd02781">
    <property type="entry name" value="MopB_CT_Acetylene-hydratase"/>
    <property type="match status" value="1"/>
</dbReference>
<dbReference type="SUPFAM" id="SSF50692">
    <property type="entry name" value="ADC-like"/>
    <property type="match status" value="1"/>
</dbReference>
<dbReference type="PANTHER" id="PTHR43742">
    <property type="entry name" value="TRIMETHYLAMINE-N-OXIDE REDUCTASE"/>
    <property type="match status" value="1"/>
</dbReference>
<name>A0ABZ3J7B4_SPOA4</name>
<comment type="similarity">
    <text evidence="1">Belongs to the prokaryotic molybdopterin-containing oxidoreductase family.</text>
</comment>
<evidence type="ECO:0000256" key="3">
    <source>
        <dbReference type="ARBA" id="ARBA00023004"/>
    </source>
</evidence>
<dbReference type="SUPFAM" id="SSF53706">
    <property type="entry name" value="Formate dehydrogenase/DMSO reductase, domains 1-3"/>
    <property type="match status" value="1"/>
</dbReference>
<evidence type="ECO:0000256" key="4">
    <source>
        <dbReference type="ARBA" id="ARBA00023014"/>
    </source>
</evidence>
<evidence type="ECO:0000313" key="6">
    <source>
        <dbReference type="EMBL" id="XFO73782.1"/>
    </source>
</evidence>
<dbReference type="Pfam" id="PF00384">
    <property type="entry name" value="Molybdopterin"/>
    <property type="match status" value="1"/>
</dbReference>
<feature type="domain" description="4Fe-4S Mo/W bis-MGD-type" evidence="5">
    <location>
        <begin position="23"/>
        <end position="79"/>
    </location>
</feature>
<evidence type="ECO:0000259" key="5">
    <source>
        <dbReference type="PROSITE" id="PS51669"/>
    </source>
</evidence>
<dbReference type="Pfam" id="PF04879">
    <property type="entry name" value="Molybdop_Fe4S4"/>
    <property type="match status" value="1"/>
</dbReference>
<dbReference type="GO" id="GO:0018818">
    <property type="term" value="F:acetylene hydratase activity"/>
    <property type="evidence" value="ECO:0007669"/>
    <property type="project" value="UniProtKB-EC"/>
</dbReference>
<organism evidence="6 7">
    <name type="scientific">Sporomusa acidovorans (strain ATCC 49682 / DSM 3132 / Mol)</name>
    <dbReference type="NCBI Taxonomy" id="1123286"/>
    <lineage>
        <taxon>Bacteria</taxon>
        <taxon>Bacillati</taxon>
        <taxon>Bacillota</taxon>
        <taxon>Negativicutes</taxon>
        <taxon>Selenomonadales</taxon>
        <taxon>Sporomusaceae</taxon>
        <taxon>Sporomusa</taxon>
    </lineage>
</organism>
<dbReference type="Gene3D" id="3.40.50.740">
    <property type="match status" value="1"/>
</dbReference>
<dbReference type="InterPro" id="IPR041930">
    <property type="entry name" value="Acetylene_hydratase"/>
</dbReference>
<keyword evidence="2" id="KW-0479">Metal-binding</keyword>
<dbReference type="Pfam" id="PF01568">
    <property type="entry name" value="Molydop_binding"/>
    <property type="match status" value="1"/>
</dbReference>
<keyword evidence="3" id="KW-0408">Iron</keyword>
<dbReference type="PROSITE" id="PS51669">
    <property type="entry name" value="4FE4S_MOW_BIS_MGD"/>
    <property type="match status" value="1"/>
</dbReference>
<reference evidence="6" key="1">
    <citation type="submission" date="2024-05" db="EMBL/GenBank/DDBJ databases">
        <title>Isolation and characterization of Sporomusa carbonis sp. nov., a carboxydotrophic hydrogenogen in the genus of Sporomusa isolated from a charcoal burning pile.</title>
        <authorList>
            <person name="Boeer T."/>
            <person name="Rosenbaum F."/>
            <person name="Eysell L."/>
            <person name="Mueller V."/>
            <person name="Daniel R."/>
            <person name="Poehlein A."/>
        </authorList>
    </citation>
    <scope>NUCLEOTIDE SEQUENCE [LARGE SCALE GENOMIC DNA]</scope>
    <source>
        <strain evidence="6">DSM 3132</strain>
    </source>
</reference>
<dbReference type="RefSeq" id="WP_093796040.1">
    <property type="nucleotide sequence ID" value="NZ_CP155571.1"/>
</dbReference>
<dbReference type="InterPro" id="IPR006657">
    <property type="entry name" value="MoPterin_dinucl-bd_dom"/>
</dbReference>
<dbReference type="PANTHER" id="PTHR43742:SF6">
    <property type="entry name" value="OXIDOREDUCTASE YYAE-RELATED"/>
    <property type="match status" value="1"/>
</dbReference>
<evidence type="ECO:0000256" key="1">
    <source>
        <dbReference type="ARBA" id="ARBA00010312"/>
    </source>
</evidence>
<dbReference type="Gene3D" id="2.40.40.20">
    <property type="match status" value="1"/>
</dbReference>
<accession>A0ABZ3J7B4</accession>